<accession>A0A919KPB6</accession>
<evidence type="ECO:0000313" key="2">
    <source>
        <dbReference type="EMBL" id="GHH67768.1"/>
    </source>
</evidence>
<feature type="region of interest" description="Disordered" evidence="1">
    <location>
        <begin position="66"/>
        <end position="99"/>
    </location>
</feature>
<name>A0A919KPB6_9ACTN</name>
<feature type="compositionally biased region" description="Basic and acidic residues" evidence="1">
    <location>
        <begin position="80"/>
        <end position="90"/>
    </location>
</feature>
<dbReference type="AlphaFoldDB" id="A0A919KPB6"/>
<sequence>MSAEESEKGSSTPMPPWCIPAIPSSPIGGSCFPSTRPARVRFVRFASAYSLGVAYTRPAPAPGTACRVAHGAADGPGGRPVERGPSRPADRAPPAQPIS</sequence>
<keyword evidence="3" id="KW-1185">Reference proteome</keyword>
<gene>
    <name evidence="2" type="ORF">GCM10018781_23550</name>
</gene>
<dbReference type="EMBL" id="BNBO01000009">
    <property type="protein sequence ID" value="GHH67768.1"/>
    <property type="molecule type" value="Genomic_DNA"/>
</dbReference>
<proteinExistence type="predicted"/>
<comment type="caution">
    <text evidence="2">The sequence shown here is derived from an EMBL/GenBank/DDBJ whole genome shotgun (WGS) entry which is preliminary data.</text>
</comment>
<organism evidence="2 3">
    <name type="scientific">Kitasatospora indigofera</name>
    <dbReference type="NCBI Taxonomy" id="67307"/>
    <lineage>
        <taxon>Bacteria</taxon>
        <taxon>Bacillati</taxon>
        <taxon>Actinomycetota</taxon>
        <taxon>Actinomycetes</taxon>
        <taxon>Kitasatosporales</taxon>
        <taxon>Streptomycetaceae</taxon>
        <taxon>Kitasatospora</taxon>
    </lineage>
</organism>
<dbReference type="Proteomes" id="UP000617734">
    <property type="component" value="Unassembled WGS sequence"/>
</dbReference>
<evidence type="ECO:0000313" key="3">
    <source>
        <dbReference type="Proteomes" id="UP000617734"/>
    </source>
</evidence>
<evidence type="ECO:0000256" key="1">
    <source>
        <dbReference type="SAM" id="MobiDB-lite"/>
    </source>
</evidence>
<protein>
    <submittedName>
        <fullName evidence="2">Uncharacterized protein</fullName>
    </submittedName>
</protein>
<reference evidence="2" key="2">
    <citation type="submission" date="2020-09" db="EMBL/GenBank/DDBJ databases">
        <authorList>
            <person name="Sun Q."/>
            <person name="Ohkuma M."/>
        </authorList>
    </citation>
    <scope>NUCLEOTIDE SEQUENCE</scope>
    <source>
        <strain evidence="2">JCM 4646</strain>
    </source>
</reference>
<reference evidence="2" key="1">
    <citation type="journal article" date="2014" name="Int. J. Syst. Evol. Microbiol.">
        <title>Complete genome sequence of Corynebacterium casei LMG S-19264T (=DSM 44701T), isolated from a smear-ripened cheese.</title>
        <authorList>
            <consortium name="US DOE Joint Genome Institute (JGI-PGF)"/>
            <person name="Walter F."/>
            <person name="Albersmeier A."/>
            <person name="Kalinowski J."/>
            <person name="Ruckert C."/>
        </authorList>
    </citation>
    <scope>NUCLEOTIDE SEQUENCE</scope>
    <source>
        <strain evidence="2">JCM 4646</strain>
    </source>
</reference>